<dbReference type="CDD" id="cd07132">
    <property type="entry name" value="ALDH_F3AB"/>
    <property type="match status" value="1"/>
</dbReference>
<evidence type="ECO:0000313" key="9">
    <source>
        <dbReference type="Ensembl" id="ENSSHAP00000045953.1"/>
    </source>
</evidence>
<dbReference type="InterPro" id="IPR012394">
    <property type="entry name" value="Aldehyde_DH_NAD(P)"/>
</dbReference>
<dbReference type="FunFam" id="3.40.309.10:FF:000003">
    <property type="entry name" value="Aldehyde dehydrogenase"/>
    <property type="match status" value="1"/>
</dbReference>
<evidence type="ECO:0000256" key="6">
    <source>
        <dbReference type="PROSITE-ProRule" id="PRU10007"/>
    </source>
</evidence>
<dbReference type="Proteomes" id="UP000007648">
    <property type="component" value="Unassembled WGS sequence"/>
</dbReference>
<name>A0A7N4Q1Y6_SARHA</name>
<sequence length="489" mass="54321">MNPFADTVQSLREAFHSGKTRPAEFRAAQLEGLNRFLKENRDSLLAALAQDLRKPPFESEISEISICQSEINLALNSLHSWMKDEHVSKNLATQLDSAFIRKEPYGVVLIIAPWNYPLNLMLVPLVGAIAAGNCVVLKPSEMSSSVEKVIGEVLPRYLDKNCFAVVLGGPQETSALLENRFDYIFFTGNTTVGRIVMAAASQHLTPITLELGGKNPCYVDDNCDLQNVANRVAWFRFFNAGQTCVAPDYVLCSPEMREKLLPALQHAVTQFYGKDPQSSPDLARIISPKHFLRVRGLLGSGRVAFGGQSDEQERYIAPTVLVDVKETDPVMQEEIFGPILPILTVSGVEEAIAFIRKREKPLALYAFSNDSKVVHQMLDQTSSGGFCGNDGFMHLTLTTLPFGGVGNSGMGTYHGKFSFDTFSHQRGCLLRSAGLEKFNSLRYPPYAQRNLGLLLSLVEVGRKSQCARPFWMAPRWVRFETTPSWEAFD</sequence>
<evidence type="ECO:0000256" key="4">
    <source>
        <dbReference type="PIRNR" id="PIRNR036492"/>
    </source>
</evidence>
<feature type="active site" evidence="5">
    <location>
        <position position="244"/>
    </location>
</feature>
<dbReference type="AlphaFoldDB" id="A0A7N4Q1Y6"/>
<reference evidence="9" key="2">
    <citation type="submission" date="2025-08" db="UniProtKB">
        <authorList>
            <consortium name="Ensembl"/>
        </authorList>
    </citation>
    <scope>IDENTIFICATION</scope>
</reference>
<feature type="active site" evidence="5 6">
    <location>
        <position position="210"/>
    </location>
</feature>
<dbReference type="Gene3D" id="3.40.309.10">
    <property type="entry name" value="Aldehyde Dehydrogenase, Chain A, domain 2"/>
    <property type="match status" value="1"/>
</dbReference>
<dbReference type="PANTHER" id="PTHR43570">
    <property type="entry name" value="ALDEHYDE DEHYDROGENASE"/>
    <property type="match status" value="1"/>
</dbReference>
<keyword evidence="3" id="KW-0520">NAD</keyword>
<dbReference type="InterPro" id="IPR016162">
    <property type="entry name" value="Ald_DH_N"/>
</dbReference>
<dbReference type="Ensembl" id="ENSSHAT00000042352.1">
    <property type="protein sequence ID" value="ENSSHAP00000045953.1"/>
    <property type="gene ID" value="ENSSHAG00000021272.1"/>
</dbReference>
<feature type="domain" description="Aldehyde dehydrogenase" evidence="8">
    <location>
        <begin position="7"/>
        <end position="424"/>
    </location>
</feature>
<dbReference type="InterPro" id="IPR029510">
    <property type="entry name" value="Ald_DH_CS_GLU"/>
</dbReference>
<organism evidence="9 10">
    <name type="scientific">Sarcophilus harrisii</name>
    <name type="common">Tasmanian devil</name>
    <name type="synonym">Sarcophilus laniarius</name>
    <dbReference type="NCBI Taxonomy" id="9305"/>
    <lineage>
        <taxon>Eukaryota</taxon>
        <taxon>Metazoa</taxon>
        <taxon>Chordata</taxon>
        <taxon>Craniata</taxon>
        <taxon>Vertebrata</taxon>
        <taxon>Euteleostomi</taxon>
        <taxon>Mammalia</taxon>
        <taxon>Metatheria</taxon>
        <taxon>Dasyuromorphia</taxon>
        <taxon>Dasyuridae</taxon>
        <taxon>Sarcophilus</taxon>
    </lineage>
</organism>
<dbReference type="InterPro" id="IPR016163">
    <property type="entry name" value="Ald_DH_C"/>
</dbReference>
<dbReference type="SUPFAM" id="SSF53720">
    <property type="entry name" value="ALDH-like"/>
    <property type="match status" value="1"/>
</dbReference>
<reference evidence="9 10" key="1">
    <citation type="journal article" date="2011" name="Proc. Natl. Acad. Sci. U.S.A.">
        <title>Genetic diversity and population structure of the endangered marsupial Sarcophilus harrisii (Tasmanian devil).</title>
        <authorList>
            <person name="Miller W."/>
            <person name="Hayes V.M."/>
            <person name="Ratan A."/>
            <person name="Petersen D.C."/>
            <person name="Wittekindt N.E."/>
            <person name="Miller J."/>
            <person name="Walenz B."/>
            <person name="Knight J."/>
            <person name="Qi J."/>
            <person name="Zhao F."/>
            <person name="Wang Q."/>
            <person name="Bedoya-Reina O.C."/>
            <person name="Katiyar N."/>
            <person name="Tomsho L.P."/>
            <person name="Kasson L.M."/>
            <person name="Hardie R.A."/>
            <person name="Woodbridge P."/>
            <person name="Tindall E.A."/>
            <person name="Bertelsen M.F."/>
            <person name="Dixon D."/>
            <person name="Pyecroft S."/>
            <person name="Helgen K.M."/>
            <person name="Lesk A.M."/>
            <person name="Pringle T.H."/>
            <person name="Patterson N."/>
            <person name="Zhang Y."/>
            <person name="Kreiss A."/>
            <person name="Woods G.M."/>
            <person name="Jones M.E."/>
            <person name="Schuster S.C."/>
        </authorList>
    </citation>
    <scope>NUCLEOTIDE SEQUENCE [LARGE SCALE GENOMIC DNA]</scope>
</reference>
<dbReference type="GO" id="GO:0004028">
    <property type="term" value="F:3-chloroallyl aldehyde dehydrogenase activity"/>
    <property type="evidence" value="ECO:0007669"/>
    <property type="project" value="TreeGrafter"/>
</dbReference>
<gene>
    <name evidence="9" type="primary">ALDH3B1</name>
</gene>
<evidence type="ECO:0000256" key="7">
    <source>
        <dbReference type="RuleBase" id="RU003345"/>
    </source>
</evidence>
<evidence type="ECO:0000256" key="1">
    <source>
        <dbReference type="ARBA" id="ARBA00009986"/>
    </source>
</evidence>
<dbReference type="GO" id="GO:0005737">
    <property type="term" value="C:cytoplasm"/>
    <property type="evidence" value="ECO:0007669"/>
    <property type="project" value="TreeGrafter"/>
</dbReference>
<dbReference type="PROSITE" id="PS00687">
    <property type="entry name" value="ALDEHYDE_DEHYDR_GLU"/>
    <property type="match status" value="1"/>
</dbReference>
<dbReference type="PIRSF" id="PIRSF036492">
    <property type="entry name" value="ALDH"/>
    <property type="match status" value="1"/>
</dbReference>
<protein>
    <recommendedName>
        <fullName evidence="4">Aldehyde dehydrogenase</fullName>
    </recommendedName>
</protein>
<dbReference type="InterPro" id="IPR015590">
    <property type="entry name" value="Aldehyde_DH_dom"/>
</dbReference>
<comment type="similarity">
    <text evidence="1 4 7">Belongs to the aldehyde dehydrogenase family.</text>
</comment>
<dbReference type="GO" id="GO:0004029">
    <property type="term" value="F:aldehyde dehydrogenase (NAD+) activity"/>
    <property type="evidence" value="ECO:0007669"/>
    <property type="project" value="TreeGrafter"/>
</dbReference>
<evidence type="ECO:0000256" key="3">
    <source>
        <dbReference type="ARBA" id="ARBA00023027"/>
    </source>
</evidence>
<dbReference type="InterPro" id="IPR016161">
    <property type="entry name" value="Ald_DH/histidinol_DH"/>
</dbReference>
<dbReference type="PROSITE" id="PS00070">
    <property type="entry name" value="ALDEHYDE_DEHYDR_CYS"/>
    <property type="match status" value="1"/>
</dbReference>
<evidence type="ECO:0000256" key="5">
    <source>
        <dbReference type="PIRSR" id="PIRSR036492-1"/>
    </source>
</evidence>
<proteinExistence type="inferred from homology"/>
<keyword evidence="10" id="KW-1185">Reference proteome</keyword>
<dbReference type="GeneTree" id="ENSGT00940000155904"/>
<dbReference type="InterPro" id="IPR016160">
    <property type="entry name" value="Ald_DH_CS_CYS"/>
</dbReference>
<dbReference type="GO" id="GO:0006081">
    <property type="term" value="P:aldehyde metabolic process"/>
    <property type="evidence" value="ECO:0007669"/>
    <property type="project" value="InterPro"/>
</dbReference>
<dbReference type="Pfam" id="PF00171">
    <property type="entry name" value="Aldedh"/>
    <property type="match status" value="1"/>
</dbReference>
<evidence type="ECO:0000259" key="8">
    <source>
        <dbReference type="Pfam" id="PF00171"/>
    </source>
</evidence>
<dbReference type="PANTHER" id="PTHR43570:SF2">
    <property type="entry name" value="ALDEHYDE DEHYDROGENASE FAMILY 3 MEMBER B1"/>
    <property type="match status" value="1"/>
</dbReference>
<dbReference type="Gene3D" id="3.40.605.10">
    <property type="entry name" value="Aldehyde Dehydrogenase, Chain A, domain 1"/>
    <property type="match status" value="1"/>
</dbReference>
<dbReference type="FunCoup" id="A0A7N4Q1Y6">
    <property type="interactions" value="664"/>
</dbReference>
<dbReference type="InParanoid" id="A0A7N4Q1Y6"/>
<evidence type="ECO:0000313" key="10">
    <source>
        <dbReference type="Proteomes" id="UP000007648"/>
    </source>
</evidence>
<accession>A0A7N4Q1Y6</accession>
<keyword evidence="2 4" id="KW-0560">Oxidoreductase</keyword>
<evidence type="ECO:0000256" key="2">
    <source>
        <dbReference type="ARBA" id="ARBA00023002"/>
    </source>
</evidence>
<dbReference type="FunFam" id="3.40.605.10:FF:000004">
    <property type="entry name" value="Aldehyde dehydrogenase"/>
    <property type="match status" value="1"/>
</dbReference>
<reference evidence="9" key="3">
    <citation type="submission" date="2025-09" db="UniProtKB">
        <authorList>
            <consortium name="Ensembl"/>
        </authorList>
    </citation>
    <scope>IDENTIFICATION</scope>
</reference>